<proteinExistence type="predicted"/>
<keyword evidence="1" id="KW-0732">Signal</keyword>
<reference evidence="2" key="2">
    <citation type="submission" date="2025-09" db="UniProtKB">
        <authorList>
            <consortium name="Ensembl"/>
        </authorList>
    </citation>
    <scope>IDENTIFICATION</scope>
</reference>
<dbReference type="STRING" id="32473.ENSXCOP00000014219"/>
<reference evidence="2" key="1">
    <citation type="submission" date="2025-08" db="UniProtKB">
        <authorList>
            <consortium name="Ensembl"/>
        </authorList>
    </citation>
    <scope>IDENTIFICATION</scope>
</reference>
<organism evidence="2 3">
    <name type="scientific">Xiphophorus couchianus</name>
    <name type="common">Monterrey platyfish</name>
    <dbReference type="NCBI Taxonomy" id="32473"/>
    <lineage>
        <taxon>Eukaryota</taxon>
        <taxon>Metazoa</taxon>
        <taxon>Chordata</taxon>
        <taxon>Craniata</taxon>
        <taxon>Vertebrata</taxon>
        <taxon>Euteleostomi</taxon>
        <taxon>Actinopterygii</taxon>
        <taxon>Neopterygii</taxon>
        <taxon>Teleostei</taxon>
        <taxon>Neoteleostei</taxon>
        <taxon>Acanthomorphata</taxon>
        <taxon>Ovalentaria</taxon>
        <taxon>Atherinomorphae</taxon>
        <taxon>Cyprinodontiformes</taxon>
        <taxon>Poeciliidae</taxon>
        <taxon>Poeciliinae</taxon>
        <taxon>Xiphophorus</taxon>
    </lineage>
</organism>
<sequence>MTTWCINTMLSGVDAAITLTQTPPVKTVSAGQQVYKQVPSGVPQYVLCFWHHDNIDYQFIIIQAEAVFDIILYYCTKHSS</sequence>
<evidence type="ECO:0000313" key="2">
    <source>
        <dbReference type="Ensembl" id="ENSXCOP00000014219.1"/>
    </source>
</evidence>
<dbReference type="AlphaFoldDB" id="A0A3B5M2H3"/>
<dbReference type="Proteomes" id="UP000261380">
    <property type="component" value="Unplaced"/>
</dbReference>
<feature type="signal peptide" evidence="1">
    <location>
        <begin position="1"/>
        <end position="15"/>
    </location>
</feature>
<evidence type="ECO:0000313" key="3">
    <source>
        <dbReference type="Proteomes" id="UP000261380"/>
    </source>
</evidence>
<evidence type="ECO:0000256" key="1">
    <source>
        <dbReference type="SAM" id="SignalP"/>
    </source>
</evidence>
<keyword evidence="3" id="KW-1185">Reference proteome</keyword>
<accession>A0A3B5M2H3</accession>
<feature type="chain" id="PRO_5017424358" evidence="1">
    <location>
        <begin position="16"/>
        <end position="80"/>
    </location>
</feature>
<name>A0A3B5M2H3_9TELE</name>
<protein>
    <submittedName>
        <fullName evidence="2">Uncharacterized protein</fullName>
    </submittedName>
</protein>
<dbReference type="Ensembl" id="ENSXCOT00000014395.1">
    <property type="protein sequence ID" value="ENSXCOP00000014219.1"/>
    <property type="gene ID" value="ENSXCOG00000010771.1"/>
</dbReference>